<dbReference type="EMBL" id="UYRU01079272">
    <property type="protein sequence ID" value="VDN29939.1"/>
    <property type="molecule type" value="Genomic_DNA"/>
</dbReference>
<protein>
    <submittedName>
        <fullName evidence="2">Uncharacterized protein</fullName>
    </submittedName>
</protein>
<feature type="non-terminal residue" evidence="2">
    <location>
        <position position="98"/>
    </location>
</feature>
<name>A0A3P7QI18_DIBLA</name>
<proteinExistence type="predicted"/>
<sequence length="98" mass="10685">MRDELCALAPLLDITLPLDAGLDDTGSSEFPALKTIHSQVSQAEAQLAEMRSELAATRGTIVRQVKLSSDELAIKLRTQFSTSFLGRLIANQEAEIEK</sequence>
<gene>
    <name evidence="2" type="ORF">DILT_LOCUS15448</name>
</gene>
<organism evidence="2 3">
    <name type="scientific">Dibothriocephalus latus</name>
    <name type="common">Fish tapeworm</name>
    <name type="synonym">Diphyllobothrium latum</name>
    <dbReference type="NCBI Taxonomy" id="60516"/>
    <lineage>
        <taxon>Eukaryota</taxon>
        <taxon>Metazoa</taxon>
        <taxon>Spiralia</taxon>
        <taxon>Lophotrochozoa</taxon>
        <taxon>Platyhelminthes</taxon>
        <taxon>Cestoda</taxon>
        <taxon>Eucestoda</taxon>
        <taxon>Diphyllobothriidea</taxon>
        <taxon>Diphyllobothriidae</taxon>
        <taxon>Dibothriocephalus</taxon>
    </lineage>
</organism>
<accession>A0A3P7QI18</accession>
<keyword evidence="1" id="KW-0175">Coiled coil</keyword>
<evidence type="ECO:0000256" key="1">
    <source>
        <dbReference type="SAM" id="Coils"/>
    </source>
</evidence>
<reference evidence="2 3" key="1">
    <citation type="submission" date="2018-11" db="EMBL/GenBank/DDBJ databases">
        <authorList>
            <consortium name="Pathogen Informatics"/>
        </authorList>
    </citation>
    <scope>NUCLEOTIDE SEQUENCE [LARGE SCALE GENOMIC DNA]</scope>
</reference>
<dbReference type="Proteomes" id="UP000281553">
    <property type="component" value="Unassembled WGS sequence"/>
</dbReference>
<evidence type="ECO:0000313" key="3">
    <source>
        <dbReference type="Proteomes" id="UP000281553"/>
    </source>
</evidence>
<evidence type="ECO:0000313" key="2">
    <source>
        <dbReference type="EMBL" id="VDN29939.1"/>
    </source>
</evidence>
<feature type="coiled-coil region" evidence="1">
    <location>
        <begin position="33"/>
        <end position="60"/>
    </location>
</feature>
<dbReference type="AlphaFoldDB" id="A0A3P7QI18"/>
<keyword evidence="3" id="KW-1185">Reference proteome</keyword>